<comment type="catalytic activity">
    <reaction evidence="8">
        <text>L-seryl-[protein] + ATP = O-phospho-L-seryl-[protein] + ADP + H(+)</text>
        <dbReference type="Rhea" id="RHEA:17989"/>
        <dbReference type="Rhea" id="RHEA-COMP:9863"/>
        <dbReference type="Rhea" id="RHEA-COMP:11604"/>
        <dbReference type="ChEBI" id="CHEBI:15378"/>
        <dbReference type="ChEBI" id="CHEBI:29999"/>
        <dbReference type="ChEBI" id="CHEBI:30616"/>
        <dbReference type="ChEBI" id="CHEBI:83421"/>
        <dbReference type="ChEBI" id="CHEBI:456216"/>
        <dbReference type="EC" id="2.7.11.1"/>
    </reaction>
</comment>
<dbReference type="GO" id="GO:0004674">
    <property type="term" value="F:protein serine/threonine kinase activity"/>
    <property type="evidence" value="ECO:0007669"/>
    <property type="project" value="UniProtKB-KW"/>
</dbReference>
<evidence type="ECO:0000256" key="7">
    <source>
        <dbReference type="ARBA" id="ARBA00047899"/>
    </source>
</evidence>
<proteinExistence type="predicted"/>
<dbReference type="PANTHER" id="PTHR43671:SF98">
    <property type="entry name" value="SERINE_THREONINE-PROTEIN KINASE NEK11"/>
    <property type="match status" value="1"/>
</dbReference>
<reference evidence="10 11" key="1">
    <citation type="submission" date="2018-04" db="EMBL/GenBank/DDBJ databases">
        <authorList>
            <person name="Huttner S."/>
            <person name="Dainat J."/>
        </authorList>
    </citation>
    <scope>NUCLEOTIDE SEQUENCE [LARGE SCALE GENOMIC DNA]</scope>
</reference>
<gene>
    <name evidence="10" type="ORF">TT172_LOCUS9243</name>
</gene>
<sequence length="473" mass="51684">MGPSKPAYTIYKPLANGDFLVRRTTDGAIFLGRPLVPDPAPTTPGRAKTAELIRRGAARPAANLLNHENLVSIHDELVTLPFRGPPPAPKSRSRPLSLPLFLSSPSSSADDPDPHPAAATATRMLLWDWNDAGTLQGVLDGYAAAGEEEVAATGGFLPESFVWHVALSLLRALQWLHEGIRETYDAVAVAPSGVSAAGGEDGYAGGSGGSGGFGPDGRKRWWKRVRGTTAPEPDWMPVLHRDVTAANVFLQLPRGVETYGAVKLGNFARCWVSGSISKSRETPVVAMESDDEVSLGELRESRARWMRDGLGLDKSHRPYTQGSELFAVGALLYHMMCGRALPPAEECPSCGCIHVTNNDAAEYTVCDHECVEDVNTDEAFAPLISYTAGLKQLASLLLRLNRSDEWRASAVLDLAWVGFEHWAANTEDGRSYRDIFDDIWFRRQNLARFKKRHREAEEEEAELMEIDGDVLVL</sequence>
<comment type="catalytic activity">
    <reaction evidence="7">
        <text>L-threonyl-[protein] + ATP = O-phospho-L-threonyl-[protein] + ADP + H(+)</text>
        <dbReference type="Rhea" id="RHEA:46608"/>
        <dbReference type="Rhea" id="RHEA-COMP:11060"/>
        <dbReference type="Rhea" id="RHEA-COMP:11605"/>
        <dbReference type="ChEBI" id="CHEBI:15378"/>
        <dbReference type="ChEBI" id="CHEBI:30013"/>
        <dbReference type="ChEBI" id="CHEBI:30616"/>
        <dbReference type="ChEBI" id="CHEBI:61977"/>
        <dbReference type="ChEBI" id="CHEBI:456216"/>
        <dbReference type="EC" id="2.7.11.1"/>
    </reaction>
</comment>
<feature type="domain" description="Protein kinase" evidence="9">
    <location>
        <begin position="8"/>
        <end position="417"/>
    </location>
</feature>
<evidence type="ECO:0000256" key="4">
    <source>
        <dbReference type="ARBA" id="ARBA00022741"/>
    </source>
</evidence>
<dbReference type="AlphaFoldDB" id="A0A446BWG0"/>
<dbReference type="PROSITE" id="PS50011">
    <property type="entry name" value="PROTEIN_KINASE_DOM"/>
    <property type="match status" value="1"/>
</dbReference>
<evidence type="ECO:0000256" key="5">
    <source>
        <dbReference type="ARBA" id="ARBA00022777"/>
    </source>
</evidence>
<dbReference type="InterPro" id="IPR000719">
    <property type="entry name" value="Prot_kinase_dom"/>
</dbReference>
<dbReference type="SUPFAM" id="SSF56112">
    <property type="entry name" value="Protein kinase-like (PK-like)"/>
    <property type="match status" value="1"/>
</dbReference>
<evidence type="ECO:0000313" key="10">
    <source>
        <dbReference type="EMBL" id="SPQ26824.1"/>
    </source>
</evidence>
<accession>A0A446BWG0</accession>
<evidence type="ECO:0000256" key="2">
    <source>
        <dbReference type="ARBA" id="ARBA00022527"/>
    </source>
</evidence>
<evidence type="ECO:0000256" key="1">
    <source>
        <dbReference type="ARBA" id="ARBA00012513"/>
    </source>
</evidence>
<keyword evidence="2" id="KW-0723">Serine/threonine-protein kinase</keyword>
<protein>
    <recommendedName>
        <fullName evidence="1">non-specific serine/threonine protein kinase</fullName>
        <ecNumber evidence="1">2.7.11.1</ecNumber>
    </recommendedName>
</protein>
<evidence type="ECO:0000259" key="9">
    <source>
        <dbReference type="PROSITE" id="PS50011"/>
    </source>
</evidence>
<dbReference type="InterPro" id="IPR050660">
    <property type="entry name" value="NEK_Ser/Thr_kinase"/>
</dbReference>
<evidence type="ECO:0000256" key="8">
    <source>
        <dbReference type="ARBA" id="ARBA00048679"/>
    </source>
</evidence>
<evidence type="ECO:0000256" key="3">
    <source>
        <dbReference type="ARBA" id="ARBA00022679"/>
    </source>
</evidence>
<evidence type="ECO:0000313" key="11">
    <source>
        <dbReference type="Proteomes" id="UP000289323"/>
    </source>
</evidence>
<dbReference type="EMBL" id="OUUZ01000018">
    <property type="protein sequence ID" value="SPQ26824.1"/>
    <property type="molecule type" value="Genomic_DNA"/>
</dbReference>
<dbReference type="GO" id="GO:0005524">
    <property type="term" value="F:ATP binding"/>
    <property type="evidence" value="ECO:0007669"/>
    <property type="project" value="UniProtKB-KW"/>
</dbReference>
<dbReference type="EC" id="2.7.11.1" evidence="1"/>
<keyword evidence="3" id="KW-0808">Transferase</keyword>
<dbReference type="InterPro" id="IPR011009">
    <property type="entry name" value="Kinase-like_dom_sf"/>
</dbReference>
<organism evidence="10 11">
    <name type="scientific">Thermothielavioides terrestris</name>
    <dbReference type="NCBI Taxonomy" id="2587410"/>
    <lineage>
        <taxon>Eukaryota</taxon>
        <taxon>Fungi</taxon>
        <taxon>Dikarya</taxon>
        <taxon>Ascomycota</taxon>
        <taxon>Pezizomycotina</taxon>
        <taxon>Sordariomycetes</taxon>
        <taxon>Sordariomycetidae</taxon>
        <taxon>Sordariales</taxon>
        <taxon>Chaetomiaceae</taxon>
        <taxon>Thermothielavioides</taxon>
    </lineage>
</organism>
<dbReference type="Gene3D" id="1.10.510.10">
    <property type="entry name" value="Transferase(Phosphotransferase) domain 1"/>
    <property type="match status" value="1"/>
</dbReference>
<dbReference type="PANTHER" id="PTHR43671">
    <property type="entry name" value="SERINE/THREONINE-PROTEIN KINASE NEK"/>
    <property type="match status" value="1"/>
</dbReference>
<dbReference type="Proteomes" id="UP000289323">
    <property type="component" value="Unassembled WGS sequence"/>
</dbReference>
<keyword evidence="6" id="KW-0067">ATP-binding</keyword>
<keyword evidence="5" id="KW-0418">Kinase</keyword>
<evidence type="ECO:0000256" key="6">
    <source>
        <dbReference type="ARBA" id="ARBA00022840"/>
    </source>
</evidence>
<name>A0A446BWG0_9PEZI</name>
<keyword evidence="4" id="KW-0547">Nucleotide-binding</keyword>